<proteinExistence type="predicted"/>
<dbReference type="Proteomes" id="UP000243024">
    <property type="component" value="Unassembled WGS sequence"/>
</dbReference>
<sequence length="145" mass="15580">MPCRRSVSDEERCGSRYGGKSRKGAGEWDRVGAEPAQGDDRPAPADRRPFAAGFAGGAGQAAPNARRAAEAPEDALVQVHRRLLRRPGRFEAVIGDHRAIAAVGRVDPAAARRAMARHLGRVERWIGCRGAVPRRGPKTEGRAGR</sequence>
<feature type="compositionally biased region" description="Basic and acidic residues" evidence="4">
    <location>
        <begin position="24"/>
        <end position="49"/>
    </location>
</feature>
<dbReference type="EMBL" id="JXBB01000011">
    <property type="protein sequence ID" value="OAR04833.1"/>
    <property type="molecule type" value="Genomic_DNA"/>
</dbReference>
<name>A0A132MHB0_HYDSH</name>
<dbReference type="STRING" id="1484.SA87_07580"/>
<organism evidence="5 6">
    <name type="scientific">Hydrogenibacillus schlegelii</name>
    <name type="common">Bacillus schlegelii</name>
    <dbReference type="NCBI Taxonomy" id="1484"/>
    <lineage>
        <taxon>Bacteria</taxon>
        <taxon>Bacillati</taxon>
        <taxon>Bacillota</taxon>
        <taxon>Bacilli</taxon>
        <taxon>Bacillales</taxon>
        <taxon>Bacillales Family X. Incertae Sedis</taxon>
        <taxon>Hydrogenibacillus</taxon>
    </lineage>
</organism>
<feature type="region of interest" description="Disordered" evidence="4">
    <location>
        <begin position="1"/>
        <end position="72"/>
    </location>
</feature>
<comment type="caution">
    <text evidence="5">The sequence shown here is derived from an EMBL/GenBank/DDBJ whole genome shotgun (WGS) entry which is preliminary data.</text>
</comment>
<evidence type="ECO:0000256" key="2">
    <source>
        <dbReference type="ARBA" id="ARBA00023125"/>
    </source>
</evidence>
<evidence type="ECO:0000256" key="1">
    <source>
        <dbReference type="ARBA" id="ARBA00023015"/>
    </source>
</evidence>
<evidence type="ECO:0000256" key="4">
    <source>
        <dbReference type="SAM" id="MobiDB-lite"/>
    </source>
</evidence>
<keyword evidence="3" id="KW-0804">Transcription</keyword>
<evidence type="ECO:0000256" key="3">
    <source>
        <dbReference type="ARBA" id="ARBA00023163"/>
    </source>
</evidence>
<dbReference type="GO" id="GO:0003677">
    <property type="term" value="F:DNA binding"/>
    <property type="evidence" value="ECO:0007669"/>
    <property type="project" value="UniProtKB-KW"/>
</dbReference>
<accession>A0A132MHB0</accession>
<reference evidence="5 6" key="1">
    <citation type="submission" date="2015-09" db="EMBL/GenBank/DDBJ databases">
        <title>Draft genome sequence of Hydrogenibacillus schlegelii DSM 2000.</title>
        <authorList>
            <person name="Hemp J."/>
        </authorList>
    </citation>
    <scope>NUCLEOTIDE SEQUENCE [LARGE SCALE GENOMIC DNA]</scope>
    <source>
        <strain evidence="5 6">MA 48</strain>
    </source>
</reference>
<evidence type="ECO:0000313" key="5">
    <source>
        <dbReference type="EMBL" id="OAR04833.1"/>
    </source>
</evidence>
<keyword evidence="2" id="KW-0238">DNA-binding</keyword>
<protein>
    <submittedName>
        <fullName evidence="5">Uncharacterized protein</fullName>
    </submittedName>
</protein>
<dbReference type="SUPFAM" id="SSF48008">
    <property type="entry name" value="GntR ligand-binding domain-like"/>
    <property type="match status" value="1"/>
</dbReference>
<dbReference type="InterPro" id="IPR008920">
    <property type="entry name" value="TF_FadR/GntR_C"/>
</dbReference>
<dbReference type="AlphaFoldDB" id="A0A132MHB0"/>
<dbReference type="Gene3D" id="1.20.120.530">
    <property type="entry name" value="GntR ligand-binding domain-like"/>
    <property type="match status" value="1"/>
</dbReference>
<keyword evidence="1" id="KW-0805">Transcription regulation</keyword>
<evidence type="ECO:0000313" key="6">
    <source>
        <dbReference type="Proteomes" id="UP000243024"/>
    </source>
</evidence>
<feature type="compositionally biased region" description="Basic and acidic residues" evidence="4">
    <location>
        <begin position="1"/>
        <end position="14"/>
    </location>
</feature>
<keyword evidence="6" id="KW-1185">Reference proteome</keyword>
<gene>
    <name evidence="5" type="ORF">SA87_07580</name>
</gene>